<protein>
    <submittedName>
        <fullName evidence="1">Uncharacterized protein</fullName>
    </submittedName>
</protein>
<dbReference type="AlphaFoldDB" id="A0A2A2D7P0"/>
<gene>
    <name evidence="1" type="ORF">CK936_18260</name>
</gene>
<proteinExistence type="predicted"/>
<evidence type="ECO:0000313" key="1">
    <source>
        <dbReference type="EMBL" id="PAU47535.1"/>
    </source>
</evidence>
<organism evidence="1 2">
    <name type="scientific">Streptomyces albireticuli</name>
    <dbReference type="NCBI Taxonomy" id="1940"/>
    <lineage>
        <taxon>Bacteria</taxon>
        <taxon>Bacillati</taxon>
        <taxon>Actinomycetota</taxon>
        <taxon>Actinomycetes</taxon>
        <taxon>Kitasatosporales</taxon>
        <taxon>Streptomycetaceae</taxon>
        <taxon>Streptomyces</taxon>
    </lineage>
</organism>
<keyword evidence="2" id="KW-1185">Reference proteome</keyword>
<reference evidence="1 2" key="1">
    <citation type="submission" date="2017-08" db="EMBL/GenBank/DDBJ databases">
        <title>Genome sequence of Streptomyces albireticuli NRRL B-1670.</title>
        <authorList>
            <person name="Graham D.E."/>
            <person name="Mahan K.M."/>
            <person name="Klingeman D.M."/>
            <person name="Hettich R.L."/>
            <person name="Parry R.J."/>
            <person name="Spain J.C."/>
        </authorList>
    </citation>
    <scope>NUCLEOTIDE SEQUENCE [LARGE SCALE GENOMIC DNA]</scope>
    <source>
        <strain evidence="1 2">NRRL B-1670</strain>
    </source>
</reference>
<name>A0A2A2D7P0_9ACTN</name>
<evidence type="ECO:0000313" key="2">
    <source>
        <dbReference type="Proteomes" id="UP000218944"/>
    </source>
</evidence>
<sequence>MAACRNRADHMAARLTAAGFTPCVRRRKSHTFIETTVPDPVSAEAWRELLEVLETADAFGLVDGRSGRVAWAAIDRETPATANAARGHGHQL</sequence>
<dbReference type="EMBL" id="NSJV01000357">
    <property type="protein sequence ID" value="PAU47535.1"/>
    <property type="molecule type" value="Genomic_DNA"/>
</dbReference>
<accession>A0A2A2D7P0</accession>
<comment type="caution">
    <text evidence="1">The sequence shown here is derived from an EMBL/GenBank/DDBJ whole genome shotgun (WGS) entry which is preliminary data.</text>
</comment>
<dbReference type="Proteomes" id="UP000218944">
    <property type="component" value="Unassembled WGS sequence"/>
</dbReference>